<dbReference type="NCBIfam" id="TIGR01853">
    <property type="entry name" value="lipid_A_lpxD"/>
    <property type="match status" value="1"/>
</dbReference>
<comment type="catalytic activity">
    <reaction evidence="7">
        <text>a UDP-3-O-[(3R)-3-hydroxyacyl]-alpha-D-glucosamine + a (3R)-hydroxyacyl-[ACP] = a UDP-2-N,3-O-bis[(3R)-3-hydroxyacyl]-alpha-D-glucosamine + holo-[ACP] + H(+)</text>
        <dbReference type="Rhea" id="RHEA:53836"/>
        <dbReference type="Rhea" id="RHEA-COMP:9685"/>
        <dbReference type="Rhea" id="RHEA-COMP:9945"/>
        <dbReference type="ChEBI" id="CHEBI:15378"/>
        <dbReference type="ChEBI" id="CHEBI:64479"/>
        <dbReference type="ChEBI" id="CHEBI:78827"/>
        <dbReference type="ChEBI" id="CHEBI:137740"/>
        <dbReference type="ChEBI" id="CHEBI:137748"/>
        <dbReference type="EC" id="2.3.1.191"/>
    </reaction>
</comment>
<dbReference type="NCBIfam" id="NF002060">
    <property type="entry name" value="PRK00892.1"/>
    <property type="match status" value="1"/>
</dbReference>
<dbReference type="Pfam" id="PF00132">
    <property type="entry name" value="Hexapep"/>
    <property type="match status" value="1"/>
</dbReference>
<dbReference type="EC" id="2.3.1.191" evidence="7"/>
<dbReference type="Pfam" id="PF04613">
    <property type="entry name" value="LpxD"/>
    <property type="match status" value="1"/>
</dbReference>
<dbReference type="Gene3D" id="3.40.1390.10">
    <property type="entry name" value="MurE/MurF, N-terminal domain"/>
    <property type="match status" value="1"/>
</dbReference>
<dbReference type="InterPro" id="IPR020573">
    <property type="entry name" value="UDP_GlcNAc_AcTrfase_non-rep"/>
</dbReference>
<dbReference type="RefSeq" id="WP_152158965.1">
    <property type="nucleotide sequence ID" value="NZ_WEHX01000094.1"/>
</dbReference>
<feature type="coiled-coil region" evidence="8">
    <location>
        <begin position="331"/>
        <end position="365"/>
    </location>
</feature>
<keyword evidence="6 7" id="KW-0012">Acyltransferase</keyword>
<reference evidence="10 11" key="1">
    <citation type="submission" date="2019-10" db="EMBL/GenBank/DDBJ databases">
        <title>Genome diversity of Sutterella seckii.</title>
        <authorList>
            <person name="Chaplin A.V."/>
            <person name="Sokolova S.R."/>
            <person name="Mosin K.A."/>
            <person name="Ivanova E.L."/>
            <person name="Kochetkova T.O."/>
            <person name="Goltsov A.Y."/>
            <person name="Trofimov D.Y."/>
            <person name="Efimov B.A."/>
        </authorList>
    </citation>
    <scope>NUCLEOTIDE SEQUENCE [LARGE SCALE GENOMIC DNA]</scope>
    <source>
        <strain evidence="10 11">ASD393</strain>
    </source>
</reference>
<dbReference type="PANTHER" id="PTHR43378">
    <property type="entry name" value="UDP-3-O-ACYLGLUCOSAMINE N-ACYLTRANSFERASE"/>
    <property type="match status" value="1"/>
</dbReference>
<feature type="active site" description="Proton acceptor" evidence="7">
    <location>
        <position position="254"/>
    </location>
</feature>
<comment type="function">
    <text evidence="7">Catalyzes the N-acylation of UDP-3-O-acylglucosamine using 3-hydroxyacyl-ACP as the acyl donor. Is involved in the biosynthesis of lipid A, a phosphorylated glycolipid that anchors the lipopolysaccharide to the outer membrane of the cell.</text>
</comment>
<accession>A0A6I1EH51</accession>
<organism evidence="10 11">
    <name type="scientific">Sutterella seckii</name>
    <dbReference type="NCBI Taxonomy" id="1944635"/>
    <lineage>
        <taxon>Bacteria</taxon>
        <taxon>Pseudomonadati</taxon>
        <taxon>Pseudomonadota</taxon>
        <taxon>Betaproteobacteria</taxon>
        <taxon>Burkholderiales</taxon>
        <taxon>Sutterellaceae</taxon>
        <taxon>Sutterella</taxon>
    </lineage>
</organism>
<keyword evidence="2 7" id="KW-0441">Lipid A biosynthesis</keyword>
<dbReference type="Proteomes" id="UP000430564">
    <property type="component" value="Unassembled WGS sequence"/>
</dbReference>
<comment type="pathway">
    <text evidence="7">Bacterial outer membrane biogenesis; LPS lipid A biosynthesis.</text>
</comment>
<dbReference type="SUPFAM" id="SSF51161">
    <property type="entry name" value="Trimeric LpxA-like enzymes"/>
    <property type="match status" value="1"/>
</dbReference>
<dbReference type="GO" id="GO:0103118">
    <property type="term" value="F:UDP-3-O-[(3R)-3-hydroxyacyl]-glucosamine N-acyltransferase activity"/>
    <property type="evidence" value="ECO:0007669"/>
    <property type="project" value="UniProtKB-EC"/>
</dbReference>
<dbReference type="Gene3D" id="2.160.10.10">
    <property type="entry name" value="Hexapeptide repeat proteins"/>
    <property type="match status" value="1"/>
</dbReference>
<dbReference type="GO" id="GO:0009245">
    <property type="term" value="P:lipid A biosynthetic process"/>
    <property type="evidence" value="ECO:0007669"/>
    <property type="project" value="UniProtKB-UniRule"/>
</dbReference>
<evidence type="ECO:0000256" key="1">
    <source>
        <dbReference type="ARBA" id="ARBA00022516"/>
    </source>
</evidence>
<dbReference type="GO" id="GO:0016410">
    <property type="term" value="F:N-acyltransferase activity"/>
    <property type="evidence" value="ECO:0007669"/>
    <property type="project" value="InterPro"/>
</dbReference>
<keyword evidence="4 7" id="KW-0677">Repeat</keyword>
<name>A0A6I1EH51_9BURK</name>
<dbReference type="CDD" id="cd03352">
    <property type="entry name" value="LbH_LpxD"/>
    <property type="match status" value="1"/>
</dbReference>
<proteinExistence type="inferred from homology"/>
<evidence type="ECO:0000256" key="6">
    <source>
        <dbReference type="ARBA" id="ARBA00023315"/>
    </source>
</evidence>
<keyword evidence="1 7" id="KW-0444">Lipid biosynthesis</keyword>
<dbReference type="InterPro" id="IPR011004">
    <property type="entry name" value="Trimer_LpxA-like_sf"/>
</dbReference>
<dbReference type="EMBL" id="WEHX01000094">
    <property type="protein sequence ID" value="KAB7654900.1"/>
    <property type="molecule type" value="Genomic_DNA"/>
</dbReference>
<evidence type="ECO:0000256" key="2">
    <source>
        <dbReference type="ARBA" id="ARBA00022556"/>
    </source>
</evidence>
<protein>
    <recommendedName>
        <fullName evidence="7">UDP-3-O-acylglucosamine N-acyltransferase</fullName>
        <ecNumber evidence="7">2.3.1.191</ecNumber>
    </recommendedName>
</protein>
<evidence type="ECO:0000256" key="7">
    <source>
        <dbReference type="HAMAP-Rule" id="MF_00523"/>
    </source>
</evidence>
<evidence type="ECO:0000259" key="9">
    <source>
        <dbReference type="Pfam" id="PF04613"/>
    </source>
</evidence>
<sequence length="367" mass="39203">MPQNQPISLSELIEKVGTLSKGRLSMRISGADVKVGRFMPPKDAHEEDLSFLTDPRYAAEMKESRAGALVLREKDAKAIFGEELPARTILLCDDPYAFFAFASQIFYPVKRNPGIHPRAYVEEGAEVDPTATVEVFAVIKKGAKIGPRALISSGVVVGENASVGADTIIYPNAVLYEGTVVGDGGCIQSGAVLGGDGFGFAPFRGEWVKIPQRGRTVLGNDVEIGANTTVDRGALEDTVIGEGTKLDNQIQIGHNDRIGRHCVMASCVGIAGSTKVGDHVMIGGAAMINGHIEIPSGSGIGPATAITGWGTEPTQLTGFFPALTKREFTMAAAITARLPEMRRELKRLEKEVESLRALIRKEEAQES</sequence>
<dbReference type="InterPro" id="IPR001451">
    <property type="entry name" value="Hexapep"/>
</dbReference>
<comment type="subunit">
    <text evidence="7">Homotrimer.</text>
</comment>
<evidence type="ECO:0000313" key="10">
    <source>
        <dbReference type="EMBL" id="KAB7654900.1"/>
    </source>
</evidence>
<gene>
    <name evidence="7 10" type="primary">lpxD</name>
    <name evidence="10" type="ORF">GBM95_09995</name>
</gene>
<keyword evidence="3 7" id="KW-0808">Transferase</keyword>
<dbReference type="GO" id="GO:0016020">
    <property type="term" value="C:membrane"/>
    <property type="evidence" value="ECO:0007669"/>
    <property type="project" value="GOC"/>
</dbReference>
<keyword evidence="5 7" id="KW-0443">Lipid metabolism</keyword>
<comment type="caution">
    <text evidence="10">The sequence shown here is derived from an EMBL/GenBank/DDBJ whole genome shotgun (WGS) entry which is preliminary data.</text>
</comment>
<dbReference type="UniPathway" id="UPA00973"/>
<keyword evidence="8" id="KW-0175">Coiled coil</keyword>
<comment type="similarity">
    <text evidence="7">Belongs to the transferase hexapeptide repeat family. LpxD subfamily.</text>
</comment>
<dbReference type="AlphaFoldDB" id="A0A6I1EH51"/>
<evidence type="ECO:0000256" key="4">
    <source>
        <dbReference type="ARBA" id="ARBA00022737"/>
    </source>
</evidence>
<dbReference type="OrthoDB" id="9784739at2"/>
<evidence type="ECO:0000256" key="5">
    <source>
        <dbReference type="ARBA" id="ARBA00023098"/>
    </source>
</evidence>
<feature type="domain" description="UDP-3-O-[3-hydroxymyristoyl] glucosamine N-acyltransferase non-repeat region" evidence="9">
    <location>
        <begin position="32"/>
        <end position="104"/>
    </location>
</feature>
<evidence type="ECO:0000313" key="11">
    <source>
        <dbReference type="Proteomes" id="UP000430564"/>
    </source>
</evidence>
<evidence type="ECO:0000256" key="8">
    <source>
        <dbReference type="SAM" id="Coils"/>
    </source>
</evidence>
<dbReference type="PANTHER" id="PTHR43378:SF2">
    <property type="entry name" value="UDP-3-O-ACYLGLUCOSAMINE N-ACYLTRANSFERASE 1, MITOCHONDRIAL-RELATED"/>
    <property type="match status" value="1"/>
</dbReference>
<dbReference type="InterPro" id="IPR007691">
    <property type="entry name" value="LpxD"/>
</dbReference>
<dbReference type="HAMAP" id="MF_00523">
    <property type="entry name" value="LpxD"/>
    <property type="match status" value="1"/>
</dbReference>
<evidence type="ECO:0000256" key="3">
    <source>
        <dbReference type="ARBA" id="ARBA00022679"/>
    </source>
</evidence>